<name>A0AAW2ICP2_9NEOP</name>
<reference evidence="1" key="1">
    <citation type="journal article" date="2024" name="Gigascience">
        <title>Chromosome-level genome of the poultry shaft louse Menopon gallinae provides insight into the host-switching and adaptive evolution of parasitic lice.</title>
        <authorList>
            <person name="Xu Y."/>
            <person name="Ma L."/>
            <person name="Liu S."/>
            <person name="Liang Y."/>
            <person name="Liu Q."/>
            <person name="He Z."/>
            <person name="Tian L."/>
            <person name="Duan Y."/>
            <person name="Cai W."/>
            <person name="Li H."/>
            <person name="Song F."/>
        </authorList>
    </citation>
    <scope>NUCLEOTIDE SEQUENCE</scope>
    <source>
        <strain evidence="1">Cailab_2023a</strain>
    </source>
</reference>
<comment type="caution">
    <text evidence="1">The sequence shown here is derived from an EMBL/GenBank/DDBJ whole genome shotgun (WGS) entry which is preliminary data.</text>
</comment>
<dbReference type="EMBL" id="JARGDH010000001">
    <property type="protein sequence ID" value="KAL0279989.1"/>
    <property type="molecule type" value="Genomic_DNA"/>
</dbReference>
<accession>A0AAW2ICP2</accession>
<evidence type="ECO:0000313" key="1">
    <source>
        <dbReference type="EMBL" id="KAL0279989.1"/>
    </source>
</evidence>
<sequence length="69" mass="7508">MILGTDLVINTIGLASSAVDLRLVLGRFGLNSAKYLLRNACQNSTHAGRLGHCPHSTELRWTIAFLELS</sequence>
<proteinExistence type="predicted"/>
<organism evidence="1">
    <name type="scientific">Menopon gallinae</name>
    <name type="common">poultry shaft louse</name>
    <dbReference type="NCBI Taxonomy" id="328185"/>
    <lineage>
        <taxon>Eukaryota</taxon>
        <taxon>Metazoa</taxon>
        <taxon>Ecdysozoa</taxon>
        <taxon>Arthropoda</taxon>
        <taxon>Hexapoda</taxon>
        <taxon>Insecta</taxon>
        <taxon>Pterygota</taxon>
        <taxon>Neoptera</taxon>
        <taxon>Paraneoptera</taxon>
        <taxon>Psocodea</taxon>
        <taxon>Troctomorpha</taxon>
        <taxon>Phthiraptera</taxon>
        <taxon>Amblycera</taxon>
        <taxon>Menoponidae</taxon>
        <taxon>Menopon</taxon>
    </lineage>
</organism>
<protein>
    <submittedName>
        <fullName evidence="1">Uncharacterized protein</fullName>
    </submittedName>
</protein>
<gene>
    <name evidence="1" type="ORF">PYX00_001421</name>
</gene>
<dbReference type="AlphaFoldDB" id="A0AAW2ICP2"/>